<reference evidence="1" key="1">
    <citation type="submission" date="2013-08" db="EMBL/GenBank/DDBJ databases">
        <authorList>
            <person name="Mendez C."/>
            <person name="Richter M."/>
            <person name="Ferrer M."/>
            <person name="Sanchez J."/>
        </authorList>
    </citation>
    <scope>NUCLEOTIDE SEQUENCE</scope>
</reference>
<sequence length="410" mass="43184">MVGFSYISGQQIKQLITEIAQNSVGLVSMLAIKELCPQCADVISEMQAIAQKAADLSINSCGMSKWLIQKGAGLLGGTANFSDNEQSTLAATAAAMGKSSGYLSQMYNGVSSVSKVLNTLNNDIAQQEKSAGVTPTSAAGEQVLCASGGECNTVWNLLGDSDLGNSTNPEVIWDKTLLMNLMGTEVRCATGSSCPNMPATGFKIYPARLGFKGAQGKASSMDNVYRLFFCGMNWRSAGKTAAAQQVINAYCSGPRSGQNAGSATDGFSKITVWQCGDSDLLTNPNVPCTDIISEPLGQSLLGDGAPGQGATEGYLPYVVNILDQGVQEVINNQPLDKQVIALLQLVPAPLYQAINAAAVFPAASQEMVTSMSVYTADLLVDDEIRHIARVAARLHSSADIPQAQIEQLYR</sequence>
<evidence type="ECO:0000313" key="1">
    <source>
        <dbReference type="EMBL" id="EQD34897.1"/>
    </source>
</evidence>
<protein>
    <submittedName>
        <fullName evidence="1">Pilus assembly protein</fullName>
    </submittedName>
</protein>
<accession>T0YST8</accession>
<reference evidence="1" key="2">
    <citation type="journal article" date="2014" name="ISME J.">
        <title>Microbial stratification in low pH oxic and suboxic macroscopic growths along an acid mine drainage.</title>
        <authorList>
            <person name="Mendez-Garcia C."/>
            <person name="Mesa V."/>
            <person name="Sprenger R.R."/>
            <person name="Richter M."/>
            <person name="Diez M.S."/>
            <person name="Solano J."/>
            <person name="Bargiela R."/>
            <person name="Golyshina O.V."/>
            <person name="Manteca A."/>
            <person name="Ramos J.L."/>
            <person name="Gallego J.R."/>
            <person name="Llorente I."/>
            <person name="Martins Dos Santos V.A."/>
            <person name="Jensen O.N."/>
            <person name="Pelaez A.I."/>
            <person name="Sanchez J."/>
            <person name="Ferrer M."/>
        </authorList>
    </citation>
    <scope>NUCLEOTIDE SEQUENCE</scope>
</reference>
<name>T0YST8_9ZZZZ</name>
<gene>
    <name evidence="1" type="ORF">B2A_12619</name>
</gene>
<proteinExistence type="predicted"/>
<organism evidence="1">
    <name type="scientific">mine drainage metagenome</name>
    <dbReference type="NCBI Taxonomy" id="410659"/>
    <lineage>
        <taxon>unclassified sequences</taxon>
        <taxon>metagenomes</taxon>
        <taxon>ecological metagenomes</taxon>
    </lineage>
</organism>
<dbReference type="AlphaFoldDB" id="T0YST8"/>
<dbReference type="InterPro" id="IPR010927">
    <property type="entry name" value="T4SS_TraH"/>
</dbReference>
<comment type="caution">
    <text evidence="1">The sequence shown here is derived from an EMBL/GenBank/DDBJ whole genome shotgun (WGS) entry which is preliminary data.</text>
</comment>
<dbReference type="EMBL" id="AUZZ01009105">
    <property type="protein sequence ID" value="EQD34897.1"/>
    <property type="molecule type" value="Genomic_DNA"/>
</dbReference>
<feature type="non-terminal residue" evidence="1">
    <location>
        <position position="410"/>
    </location>
</feature>
<dbReference type="Pfam" id="PF06122">
    <property type="entry name" value="TraH"/>
    <property type="match status" value="1"/>
</dbReference>